<dbReference type="AlphaFoldDB" id="A0A6C0BN84"/>
<accession>A0A6C0BN84</accession>
<reference evidence="1" key="1">
    <citation type="journal article" date="2020" name="Nature">
        <title>Giant virus diversity and host interactions through global metagenomics.</title>
        <authorList>
            <person name="Schulz F."/>
            <person name="Roux S."/>
            <person name="Paez-Espino D."/>
            <person name="Jungbluth S."/>
            <person name="Walsh D.A."/>
            <person name="Denef V.J."/>
            <person name="McMahon K.D."/>
            <person name="Konstantinidis K.T."/>
            <person name="Eloe-Fadrosh E.A."/>
            <person name="Kyrpides N.C."/>
            <person name="Woyke T."/>
        </authorList>
    </citation>
    <scope>NUCLEOTIDE SEQUENCE</scope>
    <source>
        <strain evidence="1">GVMAG-M-3300017989-17</strain>
    </source>
</reference>
<name>A0A6C0BN84_9ZZZZ</name>
<sequence length="493" mass="55445">MAWMQKICEGLTSSQAEEIYDFIRYAQEIGLLSKTDTKEDVAALCRKYWREKSKITRESVTGGLRSPKSYTNNLQEVIDLVTIQDGVLPVGSFRFNVHKFPSDVDLYEQIHACCSVEEAKQKVAEGIQHIGRKIRAAPDVFLGDFKAGKDSRFEIDIGKWVTLGDVSDVDEIQVGQSLVERLATLLGFAGDVEGGEMLEGFDPAAIEKQVKRLRQERLISFDELKRITSLLNQMGATPTRDQWKELEQLLRDHQVLRWNPQEIAQGYKMLPGFKKLTLGDAIGQGTLVKLDAWAKVDGRWIEATNFFMVDAVDLLGNRIELLTQELPDYEKSMSKDVRHYSSAENRKTLKALKRLWALSLFKNDLALAHRITPLFSSNAAALNQVVGDAEVLGLMLARLDDPPVEDIMAQIDAFKPKIDQVNDVVEMNPVLFELIDSIVKPFYARPVAEYTQFDDAIQGLEKLQELAGSAVEKMIYSRATEAGLENPADFVAK</sequence>
<proteinExistence type="predicted"/>
<evidence type="ECO:0008006" key="2">
    <source>
        <dbReference type="Google" id="ProtNLM"/>
    </source>
</evidence>
<evidence type="ECO:0000313" key="1">
    <source>
        <dbReference type="EMBL" id="QHS93221.1"/>
    </source>
</evidence>
<protein>
    <recommendedName>
        <fullName evidence="2">Nucleotidyltransferase</fullName>
    </recommendedName>
</protein>
<dbReference type="EMBL" id="MN739201">
    <property type="protein sequence ID" value="QHS93221.1"/>
    <property type="molecule type" value="Genomic_DNA"/>
</dbReference>
<organism evidence="1">
    <name type="scientific">viral metagenome</name>
    <dbReference type="NCBI Taxonomy" id="1070528"/>
    <lineage>
        <taxon>unclassified sequences</taxon>
        <taxon>metagenomes</taxon>
        <taxon>organismal metagenomes</taxon>
    </lineage>
</organism>